<dbReference type="EMBL" id="QRLR01000006">
    <property type="protein sequence ID" value="RHJ22097.1"/>
    <property type="molecule type" value="Genomic_DNA"/>
</dbReference>
<accession>A0A415C310</accession>
<comment type="caution">
    <text evidence="1">The sequence shown here is derived from an EMBL/GenBank/DDBJ whole genome shotgun (WGS) entry which is preliminary data.</text>
</comment>
<protein>
    <submittedName>
        <fullName evidence="1">Uncharacterized protein</fullName>
    </submittedName>
</protein>
<sequence>MDIKAISDSTNETIEVTPVALQDIPGYSDYSALAIFDAKTGSPLYQDYSYDWRLLPAEEGYDTEDAETIHDIYGEDEDSWETAANKGLEDYGLKLGKFVDTFDFEVAGRRYDGYMLEEI</sequence>
<dbReference type="RefSeq" id="WP_117658479.1">
    <property type="nucleotide sequence ID" value="NZ_JAQECX010000005.1"/>
</dbReference>
<organism evidence="1 2">
    <name type="scientific">Bifidobacterium bifidum</name>
    <dbReference type="NCBI Taxonomy" id="1681"/>
    <lineage>
        <taxon>Bacteria</taxon>
        <taxon>Bacillati</taxon>
        <taxon>Actinomycetota</taxon>
        <taxon>Actinomycetes</taxon>
        <taxon>Bifidobacteriales</taxon>
        <taxon>Bifidobacteriaceae</taxon>
        <taxon>Bifidobacterium</taxon>
    </lineage>
</organism>
<proteinExistence type="predicted"/>
<name>A0A415C310_BIFBI</name>
<evidence type="ECO:0000313" key="2">
    <source>
        <dbReference type="Proteomes" id="UP000283727"/>
    </source>
</evidence>
<evidence type="ECO:0000313" key="1">
    <source>
        <dbReference type="EMBL" id="RHJ22097.1"/>
    </source>
</evidence>
<dbReference type="Proteomes" id="UP000283727">
    <property type="component" value="Unassembled WGS sequence"/>
</dbReference>
<dbReference type="AlphaFoldDB" id="A0A415C310"/>
<reference evidence="1 2" key="1">
    <citation type="submission" date="2018-08" db="EMBL/GenBank/DDBJ databases">
        <title>A genome reference for cultivated species of the human gut microbiota.</title>
        <authorList>
            <person name="Zou Y."/>
            <person name="Xue W."/>
            <person name="Luo G."/>
        </authorList>
    </citation>
    <scope>NUCLEOTIDE SEQUENCE [LARGE SCALE GENOMIC DNA]</scope>
    <source>
        <strain evidence="1 2">AM12-10</strain>
    </source>
</reference>
<gene>
    <name evidence="1" type="ORF">DW137_09760</name>
</gene>